<sequence length="153" mass="18375">MLNKLDAYPQQIIESNEIPDYYHLMPHYSDDVWTSSEAMKYIVQLDSDLQAYLYAYYNPYIYLINQLNEQHFLFMSDSLKDCYLNYNDLTNAQKQLCKYDYYYFLNEESDMAYEVNEYSNNLLDKFHPTKDRLNNLLLRLIMGKDAVEALVTE</sequence>
<proteinExistence type="predicted"/>
<dbReference type="Proteomes" id="UP000034581">
    <property type="component" value="Unassembled WGS sequence"/>
</dbReference>
<reference evidence="1 2" key="1">
    <citation type="journal article" date="2015" name="Nature">
        <title>rRNA introns, odd ribosomes, and small enigmatic genomes across a large radiation of phyla.</title>
        <authorList>
            <person name="Brown C.T."/>
            <person name="Hug L.A."/>
            <person name="Thomas B.C."/>
            <person name="Sharon I."/>
            <person name="Castelle C.J."/>
            <person name="Singh A."/>
            <person name="Wilkins M.J."/>
            <person name="Williams K.H."/>
            <person name="Banfield J.F."/>
        </authorList>
    </citation>
    <scope>NUCLEOTIDE SEQUENCE [LARGE SCALE GENOMIC DNA]</scope>
</reference>
<gene>
    <name evidence="1" type="ORF">UR67_C0003G0003</name>
</gene>
<evidence type="ECO:0000313" key="1">
    <source>
        <dbReference type="EMBL" id="KKP69725.1"/>
    </source>
</evidence>
<evidence type="ECO:0000313" key="2">
    <source>
        <dbReference type="Proteomes" id="UP000034581"/>
    </source>
</evidence>
<comment type="caution">
    <text evidence="1">The sequence shown here is derived from an EMBL/GenBank/DDBJ whole genome shotgun (WGS) entry which is preliminary data.</text>
</comment>
<protein>
    <submittedName>
        <fullName evidence="1">Uncharacterized protein</fullName>
    </submittedName>
</protein>
<accession>A0A0G0E381</accession>
<dbReference type="STRING" id="1618350.UR67_C0003G0003"/>
<dbReference type="AlphaFoldDB" id="A0A0G0E381"/>
<name>A0A0G0E381_UNCC3</name>
<organism evidence="1 2">
    <name type="scientific">candidate division CPR3 bacterium GW2011_GWF2_35_18</name>
    <dbReference type="NCBI Taxonomy" id="1618350"/>
    <lineage>
        <taxon>Bacteria</taxon>
        <taxon>Bacteria division CPR3</taxon>
    </lineage>
</organism>
<dbReference type="EMBL" id="LBQB01000003">
    <property type="protein sequence ID" value="KKP69725.1"/>
    <property type="molecule type" value="Genomic_DNA"/>
</dbReference>